<dbReference type="Proteomes" id="UP001180737">
    <property type="component" value="Unassembled WGS sequence"/>
</dbReference>
<keyword evidence="3" id="KW-1185">Reference proteome</keyword>
<reference evidence="2" key="1">
    <citation type="submission" date="2024-05" db="EMBL/GenBank/DDBJ databases">
        <title>30 novel species of actinomycetes from the DSMZ collection.</title>
        <authorList>
            <person name="Nouioui I."/>
        </authorList>
    </citation>
    <scope>NUCLEOTIDE SEQUENCE</scope>
    <source>
        <strain evidence="2">DSM 3412</strain>
    </source>
</reference>
<feature type="compositionally biased region" description="Polar residues" evidence="1">
    <location>
        <begin position="92"/>
        <end position="103"/>
    </location>
</feature>
<proteinExistence type="predicted"/>
<gene>
    <name evidence="2" type="ORF">RM704_31765</name>
</gene>
<feature type="region of interest" description="Disordered" evidence="1">
    <location>
        <begin position="82"/>
        <end position="103"/>
    </location>
</feature>
<evidence type="ECO:0000313" key="3">
    <source>
        <dbReference type="Proteomes" id="UP001180737"/>
    </source>
</evidence>
<protein>
    <submittedName>
        <fullName evidence="2">Uncharacterized protein</fullName>
    </submittedName>
</protein>
<sequence length="103" mass="11209">MTAAAHIWVPFRGTSLFVEFTRAPDAPDHAAGHRRLLADAVPSDGVTWDDRYGEPLWRVDAEHLHTVVEALWSTDHPLHIHLDQAPPGTAESPASATNDVVGS</sequence>
<organism evidence="2 3">
    <name type="scientific">Streptomyces gottesmaniae</name>
    <dbReference type="NCBI Taxonomy" id="3075518"/>
    <lineage>
        <taxon>Bacteria</taxon>
        <taxon>Bacillati</taxon>
        <taxon>Actinomycetota</taxon>
        <taxon>Actinomycetes</taxon>
        <taxon>Kitasatosporales</taxon>
        <taxon>Streptomycetaceae</taxon>
        <taxon>Streptomyces</taxon>
    </lineage>
</organism>
<accession>A0ABU2Z5W5</accession>
<evidence type="ECO:0000256" key="1">
    <source>
        <dbReference type="SAM" id="MobiDB-lite"/>
    </source>
</evidence>
<dbReference type="EMBL" id="JAVRFJ010000034">
    <property type="protein sequence ID" value="MDT0571978.1"/>
    <property type="molecule type" value="Genomic_DNA"/>
</dbReference>
<dbReference type="RefSeq" id="WP_311591542.1">
    <property type="nucleotide sequence ID" value="NZ_JAVRFJ010000034.1"/>
</dbReference>
<comment type="caution">
    <text evidence="2">The sequence shown here is derived from an EMBL/GenBank/DDBJ whole genome shotgun (WGS) entry which is preliminary data.</text>
</comment>
<evidence type="ECO:0000313" key="2">
    <source>
        <dbReference type="EMBL" id="MDT0571978.1"/>
    </source>
</evidence>
<name>A0ABU2Z5W5_9ACTN</name>